<protein>
    <submittedName>
        <fullName evidence="3">Uncharacterized protein</fullName>
    </submittedName>
</protein>
<accession>A0A6I3SY10</accession>
<organism evidence="3 4">
    <name type="scientific">Pseudoduganella buxea</name>
    <dbReference type="NCBI Taxonomy" id="1949069"/>
    <lineage>
        <taxon>Bacteria</taxon>
        <taxon>Pseudomonadati</taxon>
        <taxon>Pseudomonadota</taxon>
        <taxon>Betaproteobacteria</taxon>
        <taxon>Burkholderiales</taxon>
        <taxon>Oxalobacteraceae</taxon>
        <taxon>Telluria group</taxon>
        <taxon>Pseudoduganella</taxon>
    </lineage>
</organism>
<evidence type="ECO:0000313" key="5">
    <source>
        <dbReference type="Proteomes" id="UP000622638"/>
    </source>
</evidence>
<feature type="compositionally biased region" description="Polar residues" evidence="1">
    <location>
        <begin position="37"/>
        <end position="48"/>
    </location>
</feature>
<dbReference type="Proteomes" id="UP000622638">
    <property type="component" value="Unassembled WGS sequence"/>
</dbReference>
<sequence>MQTDNKPKGRDWSQQTKDGSTSAGSMGTGATGSTGTNESYDSPNQATGSVGGMQSGGRTDDLLAGGSEAEQNDLGFASGERTGELQTGMSDLGNAARGGANRQSGDSGNQSSQSNQAKQENQRGSATGAGSTAADQRDTYRNKQDDQSR</sequence>
<dbReference type="RefSeq" id="WP_155471229.1">
    <property type="nucleotide sequence ID" value="NZ_BMKG01000010.1"/>
</dbReference>
<feature type="compositionally biased region" description="Low complexity" evidence="1">
    <location>
        <begin position="101"/>
        <end position="134"/>
    </location>
</feature>
<comment type="caution">
    <text evidence="3">The sequence shown here is derived from an EMBL/GenBank/DDBJ whole genome shotgun (WGS) entry which is preliminary data.</text>
</comment>
<proteinExistence type="predicted"/>
<reference evidence="2" key="4">
    <citation type="submission" date="2024-05" db="EMBL/GenBank/DDBJ databases">
        <authorList>
            <person name="Sun Q."/>
            <person name="Zhou Y."/>
        </authorList>
    </citation>
    <scope>NUCLEOTIDE SEQUENCE</scope>
    <source>
        <strain evidence="2">CGMCC 1.15931</strain>
    </source>
</reference>
<feature type="compositionally biased region" description="Basic and acidic residues" evidence="1">
    <location>
        <begin position="135"/>
        <end position="149"/>
    </location>
</feature>
<dbReference type="AlphaFoldDB" id="A0A6I3SY10"/>
<name>A0A6I3SY10_9BURK</name>
<feature type="compositionally biased region" description="Basic and acidic residues" evidence="1">
    <location>
        <begin position="1"/>
        <end position="11"/>
    </location>
</feature>
<gene>
    <name evidence="2" type="ORF">GCM10011572_26940</name>
    <name evidence="3" type="ORF">GM672_14455</name>
</gene>
<dbReference type="EMBL" id="WNKZ01000038">
    <property type="protein sequence ID" value="MTV53929.1"/>
    <property type="molecule type" value="Genomic_DNA"/>
</dbReference>
<feature type="region of interest" description="Disordered" evidence="1">
    <location>
        <begin position="1"/>
        <end position="149"/>
    </location>
</feature>
<evidence type="ECO:0000313" key="4">
    <source>
        <dbReference type="Proteomes" id="UP000430634"/>
    </source>
</evidence>
<dbReference type="EMBL" id="BMKG01000010">
    <property type="protein sequence ID" value="GGC03550.1"/>
    <property type="molecule type" value="Genomic_DNA"/>
</dbReference>
<keyword evidence="5" id="KW-1185">Reference proteome</keyword>
<reference evidence="2" key="1">
    <citation type="journal article" date="2014" name="Int. J. Syst. Evol. Microbiol.">
        <title>Complete genome of a new Firmicutes species belonging to the dominant human colonic microbiota ('Ruminococcus bicirculans') reveals two chromosomes and a selective capacity to utilize plant glucans.</title>
        <authorList>
            <consortium name="NISC Comparative Sequencing Program"/>
            <person name="Wegmann U."/>
            <person name="Louis P."/>
            <person name="Goesmann A."/>
            <person name="Henrissat B."/>
            <person name="Duncan S.H."/>
            <person name="Flint H.J."/>
        </authorList>
    </citation>
    <scope>NUCLEOTIDE SEQUENCE</scope>
    <source>
        <strain evidence="2">CGMCC 1.15931</strain>
    </source>
</reference>
<evidence type="ECO:0000313" key="3">
    <source>
        <dbReference type="EMBL" id="MTV53929.1"/>
    </source>
</evidence>
<evidence type="ECO:0000313" key="2">
    <source>
        <dbReference type="EMBL" id="GGC03550.1"/>
    </source>
</evidence>
<evidence type="ECO:0000256" key="1">
    <source>
        <dbReference type="SAM" id="MobiDB-lite"/>
    </source>
</evidence>
<reference evidence="5" key="2">
    <citation type="journal article" date="2019" name="Int. J. Syst. Evol. Microbiol.">
        <title>The Global Catalogue of Microorganisms (GCM) 10K type strain sequencing project: providing services to taxonomists for standard genome sequencing and annotation.</title>
        <authorList>
            <consortium name="The Broad Institute Genomics Platform"/>
            <consortium name="The Broad Institute Genome Sequencing Center for Infectious Disease"/>
            <person name="Wu L."/>
            <person name="Ma J."/>
        </authorList>
    </citation>
    <scope>NUCLEOTIDE SEQUENCE [LARGE SCALE GENOMIC DNA]</scope>
    <source>
        <strain evidence="5">CGMCC 1.15931</strain>
    </source>
</reference>
<reference evidence="3 4" key="3">
    <citation type="submission" date="2019-11" db="EMBL/GenBank/DDBJ databases">
        <title>Type strains purchased from KCTC, JCM and DSMZ.</title>
        <authorList>
            <person name="Lu H."/>
        </authorList>
    </citation>
    <scope>NUCLEOTIDE SEQUENCE [LARGE SCALE GENOMIC DNA]</scope>
    <source>
        <strain evidence="3 4">KCTC 52429</strain>
    </source>
</reference>
<dbReference type="OrthoDB" id="8759237at2"/>
<dbReference type="Proteomes" id="UP000430634">
    <property type="component" value="Unassembled WGS sequence"/>
</dbReference>